<dbReference type="RefSeq" id="WP_285761810.1">
    <property type="nucleotide sequence ID" value="NZ_BSQG01000013.1"/>
</dbReference>
<dbReference type="PROSITE" id="PS51077">
    <property type="entry name" value="HTH_ICLR"/>
    <property type="match status" value="1"/>
</dbReference>
<keyword evidence="2" id="KW-0238">DNA-binding</keyword>
<dbReference type="Gene3D" id="3.30.450.40">
    <property type="match status" value="1"/>
</dbReference>
<dbReference type="InterPro" id="IPR050707">
    <property type="entry name" value="HTH_MetabolicPath_Reg"/>
</dbReference>
<evidence type="ECO:0000256" key="2">
    <source>
        <dbReference type="ARBA" id="ARBA00023125"/>
    </source>
</evidence>
<evidence type="ECO:0000313" key="7">
    <source>
        <dbReference type="Proteomes" id="UP001165092"/>
    </source>
</evidence>
<dbReference type="AlphaFoldDB" id="A0A9W6PB22"/>
<dbReference type="PANTHER" id="PTHR30136">
    <property type="entry name" value="HELIX-TURN-HELIX TRANSCRIPTIONAL REGULATOR, ICLR FAMILY"/>
    <property type="match status" value="1"/>
</dbReference>
<keyword evidence="3" id="KW-0804">Transcription</keyword>
<proteinExistence type="predicted"/>
<feature type="domain" description="HTH iclR-type" evidence="4">
    <location>
        <begin position="14"/>
        <end position="73"/>
    </location>
</feature>
<comment type="caution">
    <text evidence="6">The sequence shown here is derived from an EMBL/GenBank/DDBJ whole genome shotgun (WGS) entry which is preliminary data.</text>
</comment>
<organism evidence="6 7">
    <name type="scientific">Nocardiopsis ansamitocini</name>
    <dbReference type="NCBI Taxonomy" id="1670832"/>
    <lineage>
        <taxon>Bacteria</taxon>
        <taxon>Bacillati</taxon>
        <taxon>Actinomycetota</taxon>
        <taxon>Actinomycetes</taxon>
        <taxon>Streptosporangiales</taxon>
        <taxon>Nocardiopsidaceae</taxon>
        <taxon>Nocardiopsis</taxon>
    </lineage>
</organism>
<feature type="domain" description="IclR-ED" evidence="5">
    <location>
        <begin position="74"/>
        <end position="255"/>
    </location>
</feature>
<dbReference type="PROSITE" id="PS51078">
    <property type="entry name" value="ICLR_ED"/>
    <property type="match status" value="1"/>
</dbReference>
<evidence type="ECO:0000259" key="5">
    <source>
        <dbReference type="PROSITE" id="PS51078"/>
    </source>
</evidence>
<accession>A0A9W6PB22</accession>
<keyword evidence="1" id="KW-0805">Transcription regulation</keyword>
<dbReference type="InterPro" id="IPR036388">
    <property type="entry name" value="WH-like_DNA-bd_sf"/>
</dbReference>
<dbReference type="InterPro" id="IPR036390">
    <property type="entry name" value="WH_DNA-bd_sf"/>
</dbReference>
<dbReference type="SUPFAM" id="SSF46785">
    <property type="entry name" value="Winged helix' DNA-binding domain"/>
    <property type="match status" value="1"/>
</dbReference>
<dbReference type="GO" id="GO:0003677">
    <property type="term" value="F:DNA binding"/>
    <property type="evidence" value="ECO:0007669"/>
    <property type="project" value="UniProtKB-KW"/>
</dbReference>
<evidence type="ECO:0000313" key="6">
    <source>
        <dbReference type="EMBL" id="GLU50277.1"/>
    </source>
</evidence>
<dbReference type="Pfam" id="PF09339">
    <property type="entry name" value="HTH_IclR"/>
    <property type="match status" value="1"/>
</dbReference>
<dbReference type="Gene3D" id="1.10.10.10">
    <property type="entry name" value="Winged helix-like DNA-binding domain superfamily/Winged helix DNA-binding domain"/>
    <property type="match status" value="1"/>
</dbReference>
<evidence type="ECO:0000256" key="1">
    <source>
        <dbReference type="ARBA" id="ARBA00023015"/>
    </source>
</evidence>
<dbReference type="InterPro" id="IPR029016">
    <property type="entry name" value="GAF-like_dom_sf"/>
</dbReference>
<dbReference type="InterPro" id="IPR014757">
    <property type="entry name" value="Tscrpt_reg_IclR_C"/>
</dbReference>
<dbReference type="GO" id="GO:0045892">
    <property type="term" value="P:negative regulation of DNA-templated transcription"/>
    <property type="evidence" value="ECO:0007669"/>
    <property type="project" value="TreeGrafter"/>
</dbReference>
<evidence type="ECO:0000256" key="3">
    <source>
        <dbReference type="ARBA" id="ARBA00023163"/>
    </source>
</evidence>
<name>A0A9W6PB22_9ACTN</name>
<reference evidence="6" key="1">
    <citation type="submission" date="2023-02" db="EMBL/GenBank/DDBJ databases">
        <title>Nocardiopsis ansamitocini NBRC 112285.</title>
        <authorList>
            <person name="Ichikawa N."/>
            <person name="Sato H."/>
            <person name="Tonouchi N."/>
        </authorList>
    </citation>
    <scope>NUCLEOTIDE SEQUENCE</scope>
    <source>
        <strain evidence="6">NBRC 112285</strain>
    </source>
</reference>
<evidence type="ECO:0000259" key="4">
    <source>
        <dbReference type="PROSITE" id="PS51077"/>
    </source>
</evidence>
<keyword evidence="7" id="KW-1185">Reference proteome</keyword>
<dbReference type="Pfam" id="PF01614">
    <property type="entry name" value="IclR_C"/>
    <property type="match status" value="1"/>
</dbReference>
<sequence>MEPDDPPPAPPPGTQTLARGLSIITAVAQGADTLKSISTETGIGRSTAHRLVQMLIVAGFLRKGVDNSYVLGPSLIEYGFLALQQNPVPFVARPVLEQLSQKLKDTVHLAIRENDEVFYLDKIPSLRGAEMRSRIGYRMPLTRTGIGKALLLGEEHASWERCFQSDHERYGPGPADAERFLTVMKRYTAMGATMDLEENEPGIRCVAAPVRDGSKSVVAAVSIAATRPYMPMERMRALVPVMREAALDISTRLGYSAVTAGANRPRR</sequence>
<dbReference type="EMBL" id="BSQG01000013">
    <property type="protein sequence ID" value="GLU50277.1"/>
    <property type="molecule type" value="Genomic_DNA"/>
</dbReference>
<dbReference type="Proteomes" id="UP001165092">
    <property type="component" value="Unassembled WGS sequence"/>
</dbReference>
<gene>
    <name evidence="6" type="ORF">Nans01_46280</name>
</gene>
<protein>
    <submittedName>
        <fullName evidence="6">IclR family transcriptional regulator</fullName>
    </submittedName>
</protein>
<dbReference type="SUPFAM" id="SSF55781">
    <property type="entry name" value="GAF domain-like"/>
    <property type="match status" value="1"/>
</dbReference>
<dbReference type="GO" id="GO:0003700">
    <property type="term" value="F:DNA-binding transcription factor activity"/>
    <property type="evidence" value="ECO:0007669"/>
    <property type="project" value="TreeGrafter"/>
</dbReference>
<dbReference type="PANTHER" id="PTHR30136:SF24">
    <property type="entry name" value="HTH-TYPE TRANSCRIPTIONAL REPRESSOR ALLR"/>
    <property type="match status" value="1"/>
</dbReference>
<dbReference type="SMART" id="SM00346">
    <property type="entry name" value="HTH_ICLR"/>
    <property type="match status" value="1"/>
</dbReference>
<dbReference type="InterPro" id="IPR005471">
    <property type="entry name" value="Tscrpt_reg_IclR_N"/>
</dbReference>